<dbReference type="GO" id="GO:0005525">
    <property type="term" value="F:GTP binding"/>
    <property type="evidence" value="ECO:0007669"/>
    <property type="project" value="InterPro"/>
</dbReference>
<dbReference type="InterPro" id="IPR027417">
    <property type="entry name" value="P-loop_NTPase"/>
</dbReference>
<reference evidence="3 4" key="1">
    <citation type="submission" date="2014-11" db="EMBL/GenBank/DDBJ databases">
        <authorList>
            <person name="Wibberg Daniel"/>
        </authorList>
    </citation>
    <scope>NUCLEOTIDE SEQUENCE [LARGE SCALE GENOMIC DNA]</scope>
    <source>
        <strain evidence="3">Rhizoctonia solani AG1-IB 7/3/14</strain>
    </source>
</reference>
<evidence type="ECO:0000313" key="3">
    <source>
        <dbReference type="EMBL" id="CEL54819.1"/>
    </source>
</evidence>
<name>A0A0B7FD16_THACB</name>
<accession>A0A0B7FD16</accession>
<organism evidence="3 4">
    <name type="scientific">Thanatephorus cucumeris (strain AG1-IB / isolate 7/3/14)</name>
    <name type="common">Lettuce bottom rot fungus</name>
    <name type="synonym">Rhizoctonia solani</name>
    <dbReference type="NCBI Taxonomy" id="1108050"/>
    <lineage>
        <taxon>Eukaryota</taxon>
        <taxon>Fungi</taxon>
        <taxon>Dikarya</taxon>
        <taxon>Basidiomycota</taxon>
        <taxon>Agaricomycotina</taxon>
        <taxon>Agaricomycetes</taxon>
        <taxon>Cantharellales</taxon>
        <taxon>Ceratobasidiaceae</taxon>
        <taxon>Rhizoctonia</taxon>
        <taxon>Rhizoctonia solani AG-1</taxon>
    </lineage>
</organism>
<gene>
    <name evidence="3" type="ORF">RSOLAG1IB_11764</name>
</gene>
<dbReference type="Pfam" id="PF01926">
    <property type="entry name" value="MMR_HSR1"/>
    <property type="match status" value="1"/>
</dbReference>
<evidence type="ECO:0000259" key="2">
    <source>
        <dbReference type="Pfam" id="PF01926"/>
    </source>
</evidence>
<protein>
    <recommendedName>
        <fullName evidence="2">G domain-containing protein</fullName>
    </recommendedName>
</protein>
<evidence type="ECO:0000256" key="1">
    <source>
        <dbReference type="SAM" id="MobiDB-lite"/>
    </source>
</evidence>
<dbReference type="SUPFAM" id="SSF52540">
    <property type="entry name" value="P-loop containing nucleoside triphosphate hydrolases"/>
    <property type="match status" value="1"/>
</dbReference>
<evidence type="ECO:0000313" key="4">
    <source>
        <dbReference type="Proteomes" id="UP000059188"/>
    </source>
</evidence>
<dbReference type="STRING" id="1108050.A0A0B7FD16"/>
<feature type="region of interest" description="Disordered" evidence="1">
    <location>
        <begin position="1"/>
        <end position="61"/>
    </location>
</feature>
<dbReference type="OrthoDB" id="3229136at2759"/>
<sequence>MTATKPGGQKHSKNTRGNTHAPAKSSVANNHPTPDGKQANERTGGVPVAKPTNTPLVNQDKPKDALIPVPILILGAQGSGKSSLINAALGKDVREISNGFELATQDFHFISVVAEKHKFMVVDSPGFDNTSFSDGEVMTKLIRFLCCGKSMARLSGIIYLHPEGGSLGSGVLRRNLHLIRSLLGDKFLNRLTIVLVHQSGGNSNQQEMIAPLLDSKSPFRALCDLGARVEISSLKTQPVRDLLLSFVDKRPDFVSVQNELCRSGGIPNDGDITTHLAKCARIKHGAPAPTRPKITTKSLSQIQNHVSPSVGQPSKDIKRLELQLAESKKQTEDFSSQLQQHLSQYTALCSQLQIHENAEQSEIVQNLIDINRHIEDLALSLSQHLVDTYGGHDKTTTQYAVHLPELKLLFEHDEGKGSLVQSSKGVGMLVEDFLDVAIRSILCEQLYKRIFAPFHPAIPLSDPKNQYTTKLYNHIKEKETQATLGRWRTASFAAISGVIGEKELLKIKRQVGSNILNSNLMPMLGYLFGPEKKVMVSGAHVESLTELVTQAWDWCIMLREKIVLLGDYQPIAYRYGATFDMNAMSEFEPGPGSQPDRILSTIGLGLNVGLAQGTGGGLCRTTLLKVSVVTEGWFMET</sequence>
<dbReference type="AlphaFoldDB" id="A0A0B7FD16"/>
<keyword evidence="4" id="KW-1185">Reference proteome</keyword>
<dbReference type="EMBL" id="LN679280">
    <property type="protein sequence ID" value="CEL54819.1"/>
    <property type="molecule type" value="Genomic_DNA"/>
</dbReference>
<feature type="domain" description="G" evidence="2">
    <location>
        <begin position="71"/>
        <end position="128"/>
    </location>
</feature>
<dbReference type="Proteomes" id="UP000059188">
    <property type="component" value="Unassembled WGS sequence"/>
</dbReference>
<dbReference type="InterPro" id="IPR006073">
    <property type="entry name" value="GTP-bd"/>
</dbReference>
<dbReference type="Gene3D" id="3.40.50.300">
    <property type="entry name" value="P-loop containing nucleotide triphosphate hydrolases"/>
    <property type="match status" value="1"/>
</dbReference>
<proteinExistence type="predicted"/>
<dbReference type="CDD" id="cd00882">
    <property type="entry name" value="Ras_like_GTPase"/>
    <property type="match status" value="1"/>
</dbReference>